<feature type="transmembrane region" description="Helical" evidence="2">
    <location>
        <begin position="254"/>
        <end position="273"/>
    </location>
</feature>
<reference evidence="4 5" key="1">
    <citation type="journal article" date="2006" name="BMC Genomics">
        <title>The genome of the square archaeon Haloquadratum walsbyi: life at the limits of water activity.</title>
        <authorList>
            <person name="Bolhuis H.H."/>
            <person name="Palm P.P."/>
            <person name="Wende A.W."/>
            <person name="Falb M.M."/>
            <person name="Rampp M.M."/>
            <person name="Rodriguez-Valera F.F."/>
            <person name="Pfeiffer F.F."/>
            <person name="Oesterhelt D.D."/>
        </authorList>
    </citation>
    <scope>NUCLEOTIDE SEQUENCE [LARGE SCALE GENOMIC DNA]</scope>
    <source>
        <strain evidence="5">DSM 16790 / HBSQ001</strain>
    </source>
</reference>
<dbReference type="EMBL" id="AM180088">
    <property type="protein sequence ID" value="CAJ51292.1"/>
    <property type="molecule type" value="Genomic_DNA"/>
</dbReference>
<proteinExistence type="predicted"/>
<feature type="transmembrane region" description="Helical" evidence="2">
    <location>
        <begin position="222"/>
        <end position="242"/>
    </location>
</feature>
<evidence type="ECO:0000313" key="5">
    <source>
        <dbReference type="Proteomes" id="UP000001975"/>
    </source>
</evidence>
<keyword evidence="2" id="KW-0812">Transmembrane</keyword>
<evidence type="ECO:0000313" key="4">
    <source>
        <dbReference type="EMBL" id="CAJ51292.1"/>
    </source>
</evidence>
<evidence type="ECO:0000256" key="1">
    <source>
        <dbReference type="SAM" id="MobiDB-lite"/>
    </source>
</evidence>
<evidence type="ECO:0000256" key="2">
    <source>
        <dbReference type="SAM" id="Phobius"/>
    </source>
</evidence>
<keyword evidence="5" id="KW-1185">Reference proteome</keyword>
<feature type="region of interest" description="Disordered" evidence="1">
    <location>
        <begin position="76"/>
        <end position="110"/>
    </location>
</feature>
<feature type="transmembrane region" description="Helical" evidence="2">
    <location>
        <begin position="136"/>
        <end position="160"/>
    </location>
</feature>
<dbReference type="STRING" id="362976.HQ_1162A"/>
<keyword evidence="2" id="KW-1133">Transmembrane helix</keyword>
<dbReference type="Proteomes" id="UP000001975">
    <property type="component" value="Chromosome"/>
</dbReference>
<dbReference type="RefSeq" id="WP_011570457.1">
    <property type="nucleotide sequence ID" value="NC_008212.1"/>
</dbReference>
<keyword evidence="2" id="KW-0472">Membrane</keyword>
<dbReference type="AlphaFoldDB" id="Q18DX9"/>
<dbReference type="GO" id="GO:0080120">
    <property type="term" value="P:CAAX-box protein maturation"/>
    <property type="evidence" value="ECO:0007669"/>
    <property type="project" value="UniProtKB-ARBA"/>
</dbReference>
<dbReference type="PANTHER" id="PTHR36435:SF1">
    <property type="entry name" value="CAAX AMINO TERMINAL PROTEASE FAMILY PROTEIN"/>
    <property type="match status" value="1"/>
</dbReference>
<dbReference type="PANTHER" id="PTHR36435">
    <property type="entry name" value="SLR1288 PROTEIN"/>
    <property type="match status" value="1"/>
</dbReference>
<feature type="compositionally biased region" description="Polar residues" evidence="1">
    <location>
        <begin position="76"/>
        <end position="88"/>
    </location>
</feature>
<name>Q18DX9_HALWD</name>
<dbReference type="KEGG" id="hwa:HQ_1162A"/>
<dbReference type="GeneID" id="4192107"/>
<dbReference type="InterPro" id="IPR052710">
    <property type="entry name" value="CAAX_protease"/>
</dbReference>
<dbReference type="GO" id="GO:0004175">
    <property type="term" value="F:endopeptidase activity"/>
    <property type="evidence" value="ECO:0007669"/>
    <property type="project" value="UniProtKB-ARBA"/>
</dbReference>
<evidence type="ECO:0000259" key="3">
    <source>
        <dbReference type="Pfam" id="PF02517"/>
    </source>
</evidence>
<feature type="transmembrane region" description="Helical" evidence="2">
    <location>
        <begin position="172"/>
        <end position="192"/>
    </location>
</feature>
<dbReference type="InterPro" id="IPR003675">
    <property type="entry name" value="Rce1/LyrA-like_dom"/>
</dbReference>
<dbReference type="Pfam" id="PF02517">
    <property type="entry name" value="Rce1-like"/>
    <property type="match status" value="1"/>
</dbReference>
<gene>
    <name evidence="4" type="ordered locus">HQ_1162A</name>
</gene>
<feature type="domain" description="CAAX prenyl protease 2/Lysostaphin resistance protein A-like" evidence="3">
    <location>
        <begin position="223"/>
        <end position="314"/>
    </location>
</feature>
<dbReference type="HOGENOM" id="CLU_061949_0_0_2"/>
<sequence length="332" mass="34987">MPQWATFVGFTFIITAGLLVLSHASRGAINTTSDMDASTIAGDITQNQTEDSEPRSHSYQDHVAEELSEPVITATHTESDSNAEQNNESDTHDTVGPTQSSTKTTDHIVPSGDTAIADVKHADDEHESYQTRLSTIALLANVTISQGLFAMLLISGAWIARIPVSAFGVGMGPTKALILALGVGTGVILYIGNEVGSGLGAHFGVDNGETLRSALAPETSRGWVVLLCVVLPIIAGFEELLFRGALIGVIATGYNVSPWILAVVSSLAFALGHGAQGRIGIAVTGVFGFVLAAVFILSNSLLIVIIAHYIMNALEFIVHEGFDIELYPVSDM</sequence>
<accession>Q18DX9</accession>
<feature type="transmembrane region" description="Helical" evidence="2">
    <location>
        <begin position="279"/>
        <end position="307"/>
    </location>
</feature>
<organism evidence="4 5">
    <name type="scientific">Haloquadratum walsbyi (strain DSM 16790 / HBSQ001)</name>
    <dbReference type="NCBI Taxonomy" id="362976"/>
    <lineage>
        <taxon>Archaea</taxon>
        <taxon>Methanobacteriati</taxon>
        <taxon>Methanobacteriota</taxon>
        <taxon>Stenosarchaea group</taxon>
        <taxon>Halobacteria</taxon>
        <taxon>Halobacteriales</taxon>
        <taxon>Haloferacaceae</taxon>
        <taxon>Haloquadratum</taxon>
    </lineage>
</organism>
<protein>
    <submittedName>
        <fullName evidence="4">Abi/CAAX domain protein</fullName>
    </submittedName>
</protein>
<dbReference type="eggNOG" id="arCOG02770">
    <property type="taxonomic scope" value="Archaea"/>
</dbReference>